<keyword evidence="3 6" id="KW-0812">Transmembrane</keyword>
<dbReference type="EMBL" id="JAXOJX010000042">
    <property type="protein sequence ID" value="MDZ5459359.1"/>
    <property type="molecule type" value="Genomic_DNA"/>
</dbReference>
<comment type="similarity">
    <text evidence="6">Belongs to the AcsB/BcsB family.</text>
</comment>
<comment type="function">
    <text evidence="6">Binds the cellulose synthase activator, bis-(3'-5') cyclic diguanylic acid (c-di-GMP).</text>
</comment>
<feature type="signal peptide" evidence="6">
    <location>
        <begin position="1"/>
        <end position="31"/>
    </location>
</feature>
<feature type="transmembrane region" description="Helical" evidence="6">
    <location>
        <begin position="729"/>
        <end position="748"/>
    </location>
</feature>
<keyword evidence="6" id="KW-0732">Signal</keyword>
<keyword evidence="6" id="KW-0997">Cell inner membrane</keyword>
<gene>
    <name evidence="7" type="ORF">SM757_22530</name>
</gene>
<protein>
    <recommendedName>
        <fullName evidence="6">Cyclic di-GMP-binding protein</fullName>
    </recommendedName>
    <alternativeName>
        <fullName evidence="6">Cellulose synthase regulatory subunit</fullName>
    </alternativeName>
</protein>
<dbReference type="Pfam" id="PF03170">
    <property type="entry name" value="BcsB"/>
    <property type="match status" value="1"/>
</dbReference>
<accession>A0ABU5IKG4</accession>
<reference evidence="7 8" key="1">
    <citation type="submission" date="2023-11" db="EMBL/GenBank/DDBJ databases">
        <title>Draft genome of Azohydromonas lata strain H1 (DSM1123), a polyhydroxyalkanoate producer.</title>
        <authorList>
            <person name="Traversa D."/>
            <person name="D'Addabbo P."/>
            <person name="Pazzani C."/>
            <person name="Manzari C."/>
            <person name="Chiara M."/>
            <person name="Scrascia M."/>
        </authorList>
    </citation>
    <scope>NUCLEOTIDE SEQUENCE [LARGE SCALE GENOMIC DNA]</scope>
    <source>
        <strain evidence="7 8">H1</strain>
    </source>
</reference>
<dbReference type="InterPro" id="IPR018513">
    <property type="entry name" value="Cell_synthase_bac"/>
</dbReference>
<evidence type="ECO:0000256" key="3">
    <source>
        <dbReference type="ARBA" id="ARBA00022692"/>
    </source>
</evidence>
<comment type="subcellular location">
    <subcellularLocation>
        <location evidence="6">Cell inner membrane</location>
    </subcellularLocation>
    <subcellularLocation>
        <location evidence="1">Cell membrane</location>
        <topology evidence="1">Single-pass membrane protein</topology>
    </subcellularLocation>
</comment>
<dbReference type="PANTHER" id="PTHR39083">
    <property type="entry name" value="CYCLIC DI-GMP-BINDING PROTEIN"/>
    <property type="match status" value="1"/>
</dbReference>
<evidence type="ECO:0000313" key="7">
    <source>
        <dbReference type="EMBL" id="MDZ5459359.1"/>
    </source>
</evidence>
<comment type="subunit">
    <text evidence="6">Tightly associated with the cellulose synthase catalytic subunit.</text>
</comment>
<sequence length="772" mass="80742">MNELRRWWRAARAAGAAVGMAAGLCALPAVAQQAVPGEAPAAAPAPSATPVAAGAVATTWSLPLSRFTGDTAPLRVQGVQGELRLSLPMPALLSASEVVLELVGTASQALINSSQVAVELNGRVVAQQRLAGQSALRLSVALPVSLLHEGYNEVRLAFAQHYHERCEYPMAPELWTQIDPVASRFVVRAAPRAVPLRLDRLDELFDKRSWDEAPLVPVFTAAAPDAGVLSALSLVAQGIGQRYDYLPVRVGSARLPARLEAVAEALPPGARGGVAVGTLAQMAPMLAGVPLPSGGAPVAVLRRLPGDEGRFLLVLAAQDAAGLEQIARAFAMPRMPWPDKPWATVSQLRMPPLGSVTGAAASLRPATQAFPLSAQGFRTVTLVGMGGSGGASVRFWNPAWQGRVQVRVHAAYAAGMAPQSALNVVANGTMHGSIPLDNPAGGVYDNYAVTVPAGALRPGWNTLTLQPNLVPRNNGGECQAFFPGNLAVTVYEDTTLQTFGGSPLQRPDLGLLAYSGRPMPDVPVGVGMAVQLTDAQDATVGAGLTLLSKLAQVFRGPLLRTQLTVGAAQGVTNHVWVGPVGGLPDAVRRAAGLDAQGGLDVPVPLIQTSDVPVREGQVLLALRDQVDAFGAAPGTLSAQAAVAPALQGRSAAVTTLDKGEPVTVFTALDAAALEAGMRQLVGHGAWSQLKGSVALWRAGEEPLQTVTPDDAPFTAYSLRGGLGLWISQYPWWALSFLLVLLGSVVWLLRTSLARYRRRHLPAQPARRHDDKA</sequence>
<keyword evidence="4 6" id="KW-1133">Transmembrane helix</keyword>
<dbReference type="Gene3D" id="2.60.120.260">
    <property type="entry name" value="Galactose-binding domain-like"/>
    <property type="match status" value="2"/>
</dbReference>
<keyword evidence="6" id="KW-0135">Cellulose biosynthesis</keyword>
<evidence type="ECO:0000256" key="2">
    <source>
        <dbReference type="ARBA" id="ARBA00022475"/>
    </source>
</evidence>
<evidence type="ECO:0000256" key="6">
    <source>
        <dbReference type="RuleBase" id="RU365021"/>
    </source>
</evidence>
<keyword evidence="5 6" id="KW-0472">Membrane</keyword>
<dbReference type="PANTHER" id="PTHR39083:SF1">
    <property type="entry name" value="CYCLIC DI-GMP-BINDING PROTEIN"/>
    <property type="match status" value="1"/>
</dbReference>
<dbReference type="Proteomes" id="UP001293718">
    <property type="component" value="Unassembled WGS sequence"/>
</dbReference>
<comment type="caution">
    <text evidence="7">The sequence shown here is derived from an EMBL/GenBank/DDBJ whole genome shotgun (WGS) entry which is preliminary data.</text>
</comment>
<comment type="pathway">
    <text evidence="6">Glycan metabolism; bacterial cellulose biosynthesis.</text>
</comment>
<evidence type="ECO:0000313" key="8">
    <source>
        <dbReference type="Proteomes" id="UP001293718"/>
    </source>
</evidence>
<proteinExistence type="inferred from homology"/>
<name>A0ABU5IKG4_9BURK</name>
<organism evidence="7 8">
    <name type="scientific">Azohydromonas lata</name>
    <dbReference type="NCBI Taxonomy" id="45677"/>
    <lineage>
        <taxon>Bacteria</taxon>
        <taxon>Pseudomonadati</taxon>
        <taxon>Pseudomonadota</taxon>
        <taxon>Betaproteobacteria</taxon>
        <taxon>Burkholderiales</taxon>
        <taxon>Sphaerotilaceae</taxon>
        <taxon>Azohydromonas</taxon>
    </lineage>
</organism>
<evidence type="ECO:0000256" key="5">
    <source>
        <dbReference type="ARBA" id="ARBA00023136"/>
    </source>
</evidence>
<keyword evidence="8" id="KW-1185">Reference proteome</keyword>
<keyword evidence="6" id="KW-0973">c-di-GMP</keyword>
<keyword evidence="2 6" id="KW-1003">Cell membrane</keyword>
<feature type="chain" id="PRO_5044989546" description="Cyclic di-GMP-binding protein" evidence="6">
    <location>
        <begin position="32"/>
        <end position="772"/>
    </location>
</feature>
<evidence type="ECO:0000256" key="4">
    <source>
        <dbReference type="ARBA" id="ARBA00022989"/>
    </source>
</evidence>
<dbReference type="RefSeq" id="WP_322467128.1">
    <property type="nucleotide sequence ID" value="NZ_JAXOJX010000042.1"/>
</dbReference>
<evidence type="ECO:0000256" key="1">
    <source>
        <dbReference type="ARBA" id="ARBA00004162"/>
    </source>
</evidence>